<evidence type="ECO:0000313" key="1">
    <source>
        <dbReference type="EMBL" id="TVU61979.1"/>
    </source>
</evidence>
<dbReference type="Proteomes" id="UP000316500">
    <property type="component" value="Unassembled WGS sequence"/>
</dbReference>
<dbReference type="AlphaFoldDB" id="A0A558GYP2"/>
<dbReference type="OrthoDB" id="5191443at2"/>
<dbReference type="RefSeq" id="WP_144651095.1">
    <property type="nucleotide sequence ID" value="NZ_VNFK01000009.1"/>
</dbReference>
<dbReference type="EMBL" id="VNFK01000009">
    <property type="protein sequence ID" value="TVU61979.1"/>
    <property type="molecule type" value="Genomic_DNA"/>
</dbReference>
<evidence type="ECO:0000313" key="2">
    <source>
        <dbReference type="Proteomes" id="UP000316500"/>
    </source>
</evidence>
<protein>
    <submittedName>
        <fullName evidence="1">Uncharacterized protein</fullName>
    </submittedName>
</protein>
<proteinExistence type="predicted"/>
<name>A0A558GYP2_PAENT</name>
<reference evidence="1 2" key="1">
    <citation type="submission" date="2019-07" db="EMBL/GenBank/DDBJ databases">
        <title>Diversity of Bacteria from Kongsfjorden, Arctic.</title>
        <authorList>
            <person name="Yu Y."/>
        </authorList>
    </citation>
    <scope>NUCLEOTIDE SEQUENCE [LARGE SCALE GENOMIC DNA]</scope>
    <source>
        <strain evidence="1 2">SM1928</strain>
    </source>
</reference>
<sequence>MNQWFLPSGGILSNYIAPGQTVRHSFWWEDRAFGPAIMAVAMPPSIVVSTGGVTTLSNGFSQSRDRLTYFADLRAEAAYGASYRLLITALR</sequence>
<accession>A0A558GYP2</accession>
<comment type="caution">
    <text evidence="1">The sequence shown here is derived from an EMBL/GenBank/DDBJ whole genome shotgun (WGS) entry which is preliminary data.</text>
</comment>
<organism evidence="1 2">
    <name type="scientific">Paenarthrobacter nitroguajacolicus</name>
    <name type="common">Arthrobacter nitroguajacolicus</name>
    <dbReference type="NCBI Taxonomy" id="211146"/>
    <lineage>
        <taxon>Bacteria</taxon>
        <taxon>Bacillati</taxon>
        <taxon>Actinomycetota</taxon>
        <taxon>Actinomycetes</taxon>
        <taxon>Micrococcales</taxon>
        <taxon>Micrococcaceae</taxon>
        <taxon>Paenarthrobacter</taxon>
    </lineage>
</organism>
<gene>
    <name evidence="1" type="ORF">FQP90_12990</name>
</gene>